<dbReference type="SUPFAM" id="SSF55785">
    <property type="entry name" value="PYP-like sensor domain (PAS domain)"/>
    <property type="match status" value="1"/>
</dbReference>
<evidence type="ECO:0000313" key="4">
    <source>
        <dbReference type="EMBL" id="ABR48331.1"/>
    </source>
</evidence>
<dbReference type="RefSeq" id="WP_012063308.1">
    <property type="nucleotide sequence ID" value="NC_009633.1"/>
</dbReference>
<dbReference type="eggNOG" id="COG3829">
    <property type="taxonomic scope" value="Bacteria"/>
</dbReference>
<dbReference type="EMBL" id="CP000724">
    <property type="protein sequence ID" value="ABR48331.1"/>
    <property type="molecule type" value="Genomic_DNA"/>
</dbReference>
<organism evidence="4 5">
    <name type="scientific">Alkaliphilus metalliredigens (strain QYMF)</name>
    <dbReference type="NCBI Taxonomy" id="293826"/>
    <lineage>
        <taxon>Bacteria</taxon>
        <taxon>Bacillati</taxon>
        <taxon>Bacillota</taxon>
        <taxon>Clostridia</taxon>
        <taxon>Peptostreptococcales</taxon>
        <taxon>Natronincolaceae</taxon>
        <taxon>Alkaliphilus</taxon>
    </lineage>
</organism>
<dbReference type="PROSITE" id="PS50887">
    <property type="entry name" value="GGDEF"/>
    <property type="match status" value="1"/>
</dbReference>
<proteinExistence type="predicted"/>
<dbReference type="InterPro" id="IPR000700">
    <property type="entry name" value="PAS-assoc_C"/>
</dbReference>
<dbReference type="Gene3D" id="3.30.70.270">
    <property type="match status" value="1"/>
</dbReference>
<dbReference type="GO" id="GO:0052621">
    <property type="term" value="F:diguanylate cyclase activity"/>
    <property type="evidence" value="ECO:0007669"/>
    <property type="project" value="TreeGrafter"/>
</dbReference>
<dbReference type="InterPro" id="IPR029787">
    <property type="entry name" value="Nucleotide_cyclase"/>
</dbReference>
<dbReference type="NCBIfam" id="TIGR00254">
    <property type="entry name" value="GGDEF"/>
    <property type="match status" value="1"/>
</dbReference>
<dbReference type="AlphaFoldDB" id="A6TQ63"/>
<evidence type="ECO:0000256" key="1">
    <source>
        <dbReference type="SAM" id="Coils"/>
    </source>
</evidence>
<feature type="domain" description="PAC" evidence="2">
    <location>
        <begin position="99"/>
        <end position="151"/>
    </location>
</feature>
<dbReference type="FunFam" id="3.30.70.270:FF:000001">
    <property type="entry name" value="Diguanylate cyclase domain protein"/>
    <property type="match status" value="1"/>
</dbReference>
<dbReference type="PANTHER" id="PTHR45138">
    <property type="entry name" value="REGULATORY COMPONENTS OF SENSORY TRANSDUCTION SYSTEM"/>
    <property type="match status" value="1"/>
</dbReference>
<dbReference type="InterPro" id="IPR043128">
    <property type="entry name" value="Rev_trsase/Diguanyl_cyclase"/>
</dbReference>
<dbReference type="PANTHER" id="PTHR45138:SF9">
    <property type="entry name" value="DIGUANYLATE CYCLASE DGCM-RELATED"/>
    <property type="match status" value="1"/>
</dbReference>
<dbReference type="SMART" id="SM00267">
    <property type="entry name" value="GGDEF"/>
    <property type="match status" value="1"/>
</dbReference>
<dbReference type="InterPro" id="IPR000014">
    <property type="entry name" value="PAS"/>
</dbReference>
<dbReference type="eggNOG" id="COG3706">
    <property type="taxonomic scope" value="Bacteria"/>
</dbReference>
<reference evidence="5" key="1">
    <citation type="journal article" date="2016" name="Genome Announc.">
        <title>Complete genome sequence of Alkaliphilus metalliredigens strain QYMF, an alkaliphilic and metal-reducing bacterium isolated from borax-contaminated leachate ponds.</title>
        <authorList>
            <person name="Hwang C."/>
            <person name="Copeland A."/>
            <person name="Lucas S."/>
            <person name="Lapidus A."/>
            <person name="Barry K."/>
            <person name="Detter J.C."/>
            <person name="Glavina Del Rio T."/>
            <person name="Hammon N."/>
            <person name="Israni S."/>
            <person name="Dalin E."/>
            <person name="Tice H."/>
            <person name="Pitluck S."/>
            <person name="Chertkov O."/>
            <person name="Brettin T."/>
            <person name="Bruce D."/>
            <person name="Han C."/>
            <person name="Schmutz J."/>
            <person name="Larimer F."/>
            <person name="Land M.L."/>
            <person name="Hauser L."/>
            <person name="Kyrpides N."/>
            <person name="Mikhailova N."/>
            <person name="Ye Q."/>
            <person name="Zhou J."/>
            <person name="Richardson P."/>
            <person name="Fields M.W."/>
        </authorList>
    </citation>
    <scope>NUCLEOTIDE SEQUENCE [LARGE SCALE GENOMIC DNA]</scope>
    <source>
        <strain evidence="5">QYMF</strain>
    </source>
</reference>
<dbReference type="HOGENOM" id="CLU_000445_11_4_9"/>
<keyword evidence="5" id="KW-1185">Reference proteome</keyword>
<dbReference type="InterPro" id="IPR050469">
    <property type="entry name" value="Diguanylate_Cyclase"/>
</dbReference>
<dbReference type="CDD" id="cd01949">
    <property type="entry name" value="GGDEF"/>
    <property type="match status" value="1"/>
</dbReference>
<dbReference type="CDD" id="cd00130">
    <property type="entry name" value="PAS"/>
    <property type="match status" value="1"/>
</dbReference>
<feature type="coiled-coil region" evidence="1">
    <location>
        <begin position="142"/>
        <end position="169"/>
    </location>
</feature>
<accession>A6TQ63</accession>
<dbReference type="OrthoDB" id="9805474at2"/>
<keyword evidence="1" id="KW-0175">Coiled coil</keyword>
<protein>
    <submittedName>
        <fullName evidence="4">Diguanylate cyclase with PAS/PAC sensor</fullName>
    </submittedName>
</protein>
<dbReference type="Pfam" id="PF08448">
    <property type="entry name" value="PAS_4"/>
    <property type="match status" value="1"/>
</dbReference>
<dbReference type="NCBIfam" id="TIGR00229">
    <property type="entry name" value="sensory_box"/>
    <property type="match status" value="1"/>
</dbReference>
<dbReference type="PROSITE" id="PS50113">
    <property type="entry name" value="PAC"/>
    <property type="match status" value="1"/>
</dbReference>
<sequence>MKKQCIQVESNHKTFHAKESELNKSLIINTIMTNSHDTIYFKDRNSTFLLSSKAHASLFGIDNPMEVIGKNDYDYFPEYFANNAYHDEEQIMRTGEPIISRIEKLIKADGEIMWLSASKYPLYDGQGKIIGTWGTSRDITPLKKAEEELTSLNEKLEEANRQLRILSAIDSLSGLYNHRHFFEELNKAFELYTRQKEEGSSHGFSVILFDVDNFKVINDKHGHLMGDVVIRQIGEIMKRNTRSTDSCFRYGGDEFAILLPNTSIEDARRIAEKMRVAIKNTAIASEHSELKITVSLGVASCCEAKSVKDLFRKSDEKLYCSKNTGKNMVS</sequence>
<dbReference type="InterPro" id="IPR013656">
    <property type="entry name" value="PAS_4"/>
</dbReference>
<dbReference type="KEGG" id="amt:Amet_2172"/>
<dbReference type="SUPFAM" id="SSF55073">
    <property type="entry name" value="Nucleotide cyclase"/>
    <property type="match status" value="1"/>
</dbReference>
<feature type="domain" description="GGDEF" evidence="3">
    <location>
        <begin position="202"/>
        <end position="330"/>
    </location>
</feature>
<dbReference type="STRING" id="293826.Amet_2172"/>
<dbReference type="InterPro" id="IPR035965">
    <property type="entry name" value="PAS-like_dom_sf"/>
</dbReference>
<name>A6TQ63_ALKMQ</name>
<gene>
    <name evidence="4" type="ordered locus">Amet_2172</name>
</gene>
<evidence type="ECO:0000313" key="5">
    <source>
        <dbReference type="Proteomes" id="UP000001572"/>
    </source>
</evidence>
<dbReference type="Gene3D" id="3.30.450.20">
    <property type="entry name" value="PAS domain"/>
    <property type="match status" value="1"/>
</dbReference>
<dbReference type="Proteomes" id="UP000001572">
    <property type="component" value="Chromosome"/>
</dbReference>
<dbReference type="Pfam" id="PF00990">
    <property type="entry name" value="GGDEF"/>
    <property type="match status" value="1"/>
</dbReference>
<evidence type="ECO:0000259" key="2">
    <source>
        <dbReference type="PROSITE" id="PS50113"/>
    </source>
</evidence>
<evidence type="ECO:0000259" key="3">
    <source>
        <dbReference type="PROSITE" id="PS50887"/>
    </source>
</evidence>
<dbReference type="InterPro" id="IPR000160">
    <property type="entry name" value="GGDEF_dom"/>
</dbReference>